<evidence type="ECO:0000256" key="2">
    <source>
        <dbReference type="ARBA" id="ARBA00004429"/>
    </source>
</evidence>
<dbReference type="Proteomes" id="UP000807785">
    <property type="component" value="Unassembled WGS sequence"/>
</dbReference>
<dbReference type="InterPro" id="IPR003594">
    <property type="entry name" value="HATPase_dom"/>
</dbReference>
<keyword evidence="6" id="KW-0418">Kinase</keyword>
<evidence type="ECO:0000259" key="10">
    <source>
        <dbReference type="PROSITE" id="PS50109"/>
    </source>
</evidence>
<dbReference type="InterPro" id="IPR000014">
    <property type="entry name" value="PAS"/>
</dbReference>
<dbReference type="EC" id="2.7.13.3" evidence="3"/>
<comment type="subcellular location">
    <subcellularLocation>
        <location evidence="2">Cell inner membrane</location>
        <topology evidence="2">Multi-pass membrane protein</topology>
    </subcellularLocation>
</comment>
<dbReference type="GO" id="GO:0005886">
    <property type="term" value="C:plasma membrane"/>
    <property type="evidence" value="ECO:0007669"/>
    <property type="project" value="UniProtKB-SubCell"/>
</dbReference>
<feature type="transmembrane region" description="Helical" evidence="9">
    <location>
        <begin position="160"/>
        <end position="181"/>
    </location>
</feature>
<dbReference type="CDD" id="cd00082">
    <property type="entry name" value="HisKA"/>
    <property type="match status" value="1"/>
</dbReference>
<feature type="domain" description="Histidine kinase" evidence="10">
    <location>
        <begin position="383"/>
        <end position="604"/>
    </location>
</feature>
<evidence type="ECO:0000256" key="3">
    <source>
        <dbReference type="ARBA" id="ARBA00012438"/>
    </source>
</evidence>
<gene>
    <name evidence="12" type="ORF">IPH26_06735</name>
</gene>
<dbReference type="InterPro" id="IPR005467">
    <property type="entry name" value="His_kinase_dom"/>
</dbReference>
<dbReference type="PROSITE" id="PS50109">
    <property type="entry name" value="HIS_KIN"/>
    <property type="match status" value="1"/>
</dbReference>
<feature type="transmembrane region" description="Helical" evidence="9">
    <location>
        <begin position="6"/>
        <end position="27"/>
    </location>
</feature>
<dbReference type="InterPro" id="IPR035965">
    <property type="entry name" value="PAS-like_dom_sf"/>
</dbReference>
<dbReference type="Gene3D" id="3.30.450.20">
    <property type="entry name" value="PAS domain"/>
    <property type="match status" value="1"/>
</dbReference>
<dbReference type="GO" id="GO:0006355">
    <property type="term" value="P:regulation of DNA-templated transcription"/>
    <property type="evidence" value="ECO:0007669"/>
    <property type="project" value="InterPro"/>
</dbReference>
<comment type="caution">
    <text evidence="12">The sequence shown here is derived from an EMBL/GenBank/DDBJ whole genome shotgun (WGS) entry which is preliminary data.</text>
</comment>
<evidence type="ECO:0000256" key="9">
    <source>
        <dbReference type="SAM" id="Phobius"/>
    </source>
</evidence>
<evidence type="ECO:0000256" key="4">
    <source>
        <dbReference type="ARBA" id="ARBA00022553"/>
    </source>
</evidence>
<dbReference type="InterPro" id="IPR036097">
    <property type="entry name" value="HisK_dim/P_sf"/>
</dbReference>
<name>A0A9D7E498_9PROT</name>
<protein>
    <recommendedName>
        <fullName evidence="3">histidine kinase</fullName>
        <ecNumber evidence="3">2.7.13.3</ecNumber>
    </recommendedName>
</protein>
<evidence type="ECO:0000256" key="5">
    <source>
        <dbReference type="ARBA" id="ARBA00022679"/>
    </source>
</evidence>
<reference evidence="12" key="1">
    <citation type="submission" date="2020-10" db="EMBL/GenBank/DDBJ databases">
        <title>Connecting structure to function with the recovery of over 1000 high-quality activated sludge metagenome-assembled genomes encoding full-length rRNA genes using long-read sequencing.</title>
        <authorList>
            <person name="Singleton C.M."/>
            <person name="Petriglieri F."/>
            <person name="Kristensen J.M."/>
            <person name="Kirkegaard R.H."/>
            <person name="Michaelsen T.Y."/>
            <person name="Andersen M.H."/>
            <person name="Karst S.M."/>
            <person name="Dueholm M.S."/>
            <person name="Nielsen P.H."/>
            <person name="Albertsen M."/>
        </authorList>
    </citation>
    <scope>NUCLEOTIDE SEQUENCE</scope>
    <source>
        <strain evidence="12">Bjer_18-Q3-R1-45_BAT3C.347</strain>
    </source>
</reference>
<dbReference type="EMBL" id="JADJEV010000003">
    <property type="protein sequence ID" value="MBK6972650.1"/>
    <property type="molecule type" value="Genomic_DNA"/>
</dbReference>
<dbReference type="PROSITE" id="PS50112">
    <property type="entry name" value="PAS"/>
    <property type="match status" value="1"/>
</dbReference>
<proteinExistence type="predicted"/>
<dbReference type="CDD" id="cd00130">
    <property type="entry name" value="PAS"/>
    <property type="match status" value="1"/>
</dbReference>
<dbReference type="NCBIfam" id="TIGR00229">
    <property type="entry name" value="sensory_box"/>
    <property type="match status" value="1"/>
</dbReference>
<dbReference type="SMART" id="SM00388">
    <property type="entry name" value="HisKA"/>
    <property type="match status" value="1"/>
</dbReference>
<dbReference type="FunFam" id="1.10.287.130:FF:000001">
    <property type="entry name" value="Two-component sensor histidine kinase"/>
    <property type="match status" value="1"/>
</dbReference>
<feature type="domain" description="PAS" evidence="11">
    <location>
        <begin position="253"/>
        <end position="298"/>
    </location>
</feature>
<evidence type="ECO:0000256" key="1">
    <source>
        <dbReference type="ARBA" id="ARBA00000085"/>
    </source>
</evidence>
<dbReference type="SMART" id="SM00091">
    <property type="entry name" value="PAS"/>
    <property type="match status" value="1"/>
</dbReference>
<dbReference type="AlphaFoldDB" id="A0A9D7E498"/>
<sequence>MKQDHLGLTMICATLAAIALIVAALVFRQTTEHEKRVHAQGVGLTQSLASLPFDQLANGPEQAGILQTMVRVQRSPAFAYGLLVSPTGAKLVEVAVASLPPDAALPQEPAGWFGERELRSPEDGRRIIEFHGPVMRDGNLAGFVRIGYFATPPLLGLEQISFSALLALPVFLLTPLFYFLMRREMKPLAALGRQIQDMAPSLDAPTARLPANPQLDDFVQRFGQFLHATETRIRELEAERLTSVTSNRLLAYKQGKVEAVLHSLPQGVLVMDESCIVTFANAKLEPLLGASRDQIIGQAPQKWCSNRDVLAFLVRHQGHGSPSGRTTQTEVAVDGATPRQIELASYPLFSPQDHGNIFGTLVVFRDVTQEHLAKNAGAEFVAHVSHELKTPLNSLAAWSEALMDVENLTDALRVEAANVIHDEVQRMASLINNLLNISKLETGALAIEPQRVNLRDLLRDSFESLRQGGLGKGIEFRIEVPPNLGLAALDKDLFRIALNNLLSNAIKYNVPGGRVTLAAEEADDQHLEIRVRDSGIGIPAEHRERIFDKYFRVTDSAADGVTRSGHGLGLYLVKQIVELHHGTIGVRSEPGKGTEFCIRLRKQTTPFEEAIAA</sequence>
<dbReference type="Gene3D" id="3.30.565.10">
    <property type="entry name" value="Histidine kinase-like ATPase, C-terminal domain"/>
    <property type="match status" value="1"/>
</dbReference>
<dbReference type="InterPro" id="IPR004358">
    <property type="entry name" value="Sig_transdc_His_kin-like_C"/>
</dbReference>
<dbReference type="Gene3D" id="1.10.287.130">
    <property type="match status" value="1"/>
</dbReference>
<dbReference type="Pfam" id="PF00512">
    <property type="entry name" value="HisKA"/>
    <property type="match status" value="1"/>
</dbReference>
<organism evidence="12 13">
    <name type="scientific">Candidatus Methylophosphatis roskildensis</name>
    <dbReference type="NCBI Taxonomy" id="2899263"/>
    <lineage>
        <taxon>Bacteria</taxon>
        <taxon>Pseudomonadati</taxon>
        <taxon>Pseudomonadota</taxon>
        <taxon>Betaproteobacteria</taxon>
        <taxon>Nitrosomonadales</taxon>
        <taxon>Sterolibacteriaceae</taxon>
        <taxon>Candidatus Methylophosphatis</taxon>
    </lineage>
</organism>
<evidence type="ECO:0000313" key="12">
    <source>
        <dbReference type="EMBL" id="MBK6972650.1"/>
    </source>
</evidence>
<evidence type="ECO:0000259" key="11">
    <source>
        <dbReference type="PROSITE" id="PS50112"/>
    </source>
</evidence>
<dbReference type="InterPro" id="IPR050736">
    <property type="entry name" value="Sensor_HK_Regulatory"/>
</dbReference>
<keyword evidence="4" id="KW-0597">Phosphoprotein</keyword>
<keyword evidence="7" id="KW-0902">Two-component regulatory system</keyword>
<dbReference type="SUPFAM" id="SSF55785">
    <property type="entry name" value="PYP-like sensor domain (PAS domain)"/>
    <property type="match status" value="1"/>
</dbReference>
<keyword evidence="9" id="KW-1133">Transmembrane helix</keyword>
<dbReference type="SMART" id="SM00387">
    <property type="entry name" value="HATPase_c"/>
    <property type="match status" value="1"/>
</dbReference>
<dbReference type="SUPFAM" id="SSF47384">
    <property type="entry name" value="Homodimeric domain of signal transducing histidine kinase"/>
    <property type="match status" value="1"/>
</dbReference>
<keyword evidence="9" id="KW-0812">Transmembrane</keyword>
<keyword evidence="5" id="KW-0808">Transferase</keyword>
<dbReference type="Pfam" id="PF02518">
    <property type="entry name" value="HATPase_c"/>
    <property type="match status" value="1"/>
</dbReference>
<dbReference type="PANTHER" id="PTHR43711">
    <property type="entry name" value="TWO-COMPONENT HISTIDINE KINASE"/>
    <property type="match status" value="1"/>
</dbReference>
<evidence type="ECO:0000256" key="8">
    <source>
        <dbReference type="ARBA" id="ARBA00023136"/>
    </source>
</evidence>
<dbReference type="InterPro" id="IPR013767">
    <property type="entry name" value="PAS_fold"/>
</dbReference>
<dbReference type="FunFam" id="3.30.565.10:FF:000006">
    <property type="entry name" value="Sensor histidine kinase WalK"/>
    <property type="match status" value="1"/>
</dbReference>
<dbReference type="GO" id="GO:0000155">
    <property type="term" value="F:phosphorelay sensor kinase activity"/>
    <property type="evidence" value="ECO:0007669"/>
    <property type="project" value="InterPro"/>
</dbReference>
<accession>A0A9D7E498</accession>
<dbReference type="PRINTS" id="PR00344">
    <property type="entry name" value="BCTRLSENSOR"/>
</dbReference>
<evidence type="ECO:0000313" key="13">
    <source>
        <dbReference type="Proteomes" id="UP000807785"/>
    </source>
</evidence>
<dbReference type="InterPro" id="IPR036890">
    <property type="entry name" value="HATPase_C_sf"/>
</dbReference>
<evidence type="ECO:0000256" key="7">
    <source>
        <dbReference type="ARBA" id="ARBA00023012"/>
    </source>
</evidence>
<dbReference type="PANTHER" id="PTHR43711:SF1">
    <property type="entry name" value="HISTIDINE KINASE 1"/>
    <property type="match status" value="1"/>
</dbReference>
<dbReference type="SUPFAM" id="SSF55874">
    <property type="entry name" value="ATPase domain of HSP90 chaperone/DNA topoisomerase II/histidine kinase"/>
    <property type="match status" value="1"/>
</dbReference>
<dbReference type="InterPro" id="IPR003661">
    <property type="entry name" value="HisK_dim/P_dom"/>
</dbReference>
<dbReference type="Pfam" id="PF00989">
    <property type="entry name" value="PAS"/>
    <property type="match status" value="1"/>
</dbReference>
<comment type="catalytic activity">
    <reaction evidence="1">
        <text>ATP + protein L-histidine = ADP + protein N-phospho-L-histidine.</text>
        <dbReference type="EC" id="2.7.13.3"/>
    </reaction>
</comment>
<keyword evidence="8 9" id="KW-0472">Membrane</keyword>
<evidence type="ECO:0000256" key="6">
    <source>
        <dbReference type="ARBA" id="ARBA00022777"/>
    </source>
</evidence>